<evidence type="ECO:0000256" key="1">
    <source>
        <dbReference type="SAM" id="MobiDB-lite"/>
    </source>
</evidence>
<dbReference type="EnsemblPlants" id="OB01G31180.1">
    <property type="protein sequence ID" value="OB01G31180.1"/>
    <property type="gene ID" value="OB01G31180"/>
</dbReference>
<accession>J3L1L2</accession>
<feature type="region of interest" description="Disordered" evidence="1">
    <location>
        <begin position="33"/>
        <end position="63"/>
    </location>
</feature>
<sequence>MAPLGEKKCLAAAVLATASFAVELAQAAARWGGELGGSPARRASPSGSPLGRERHGRIRPTPTLPHFNYQSNYTFKLKKSEDRIT</sequence>
<dbReference type="Gramene" id="OB01G31180.1">
    <property type="protein sequence ID" value="OB01G31180.1"/>
    <property type="gene ID" value="OB01G31180"/>
</dbReference>
<dbReference type="Proteomes" id="UP000006038">
    <property type="component" value="Chromosome 1"/>
</dbReference>
<name>J3L1L2_ORYBR</name>
<keyword evidence="4" id="KW-1185">Reference proteome</keyword>
<dbReference type="AlphaFoldDB" id="J3L1L2"/>
<evidence type="ECO:0000256" key="2">
    <source>
        <dbReference type="SAM" id="SignalP"/>
    </source>
</evidence>
<evidence type="ECO:0000313" key="3">
    <source>
        <dbReference type="EnsemblPlants" id="OB01G31180.1"/>
    </source>
</evidence>
<organism evidence="3">
    <name type="scientific">Oryza brachyantha</name>
    <name type="common">malo sina</name>
    <dbReference type="NCBI Taxonomy" id="4533"/>
    <lineage>
        <taxon>Eukaryota</taxon>
        <taxon>Viridiplantae</taxon>
        <taxon>Streptophyta</taxon>
        <taxon>Embryophyta</taxon>
        <taxon>Tracheophyta</taxon>
        <taxon>Spermatophyta</taxon>
        <taxon>Magnoliopsida</taxon>
        <taxon>Liliopsida</taxon>
        <taxon>Poales</taxon>
        <taxon>Poaceae</taxon>
        <taxon>BOP clade</taxon>
        <taxon>Oryzoideae</taxon>
        <taxon>Oryzeae</taxon>
        <taxon>Oryzinae</taxon>
        <taxon>Oryza</taxon>
    </lineage>
</organism>
<reference evidence="3" key="2">
    <citation type="submission" date="2013-04" db="UniProtKB">
        <authorList>
            <consortium name="EnsemblPlants"/>
        </authorList>
    </citation>
    <scope>IDENTIFICATION</scope>
</reference>
<keyword evidence="2" id="KW-0732">Signal</keyword>
<feature type="chain" id="PRO_5003773328" description="CASP-like protein" evidence="2">
    <location>
        <begin position="28"/>
        <end position="85"/>
    </location>
</feature>
<reference evidence="3" key="1">
    <citation type="journal article" date="2013" name="Nat. Commun.">
        <title>Whole-genome sequencing of Oryza brachyantha reveals mechanisms underlying Oryza genome evolution.</title>
        <authorList>
            <person name="Chen J."/>
            <person name="Huang Q."/>
            <person name="Gao D."/>
            <person name="Wang J."/>
            <person name="Lang Y."/>
            <person name="Liu T."/>
            <person name="Li B."/>
            <person name="Bai Z."/>
            <person name="Luis Goicoechea J."/>
            <person name="Liang C."/>
            <person name="Chen C."/>
            <person name="Zhang W."/>
            <person name="Sun S."/>
            <person name="Liao Y."/>
            <person name="Zhang X."/>
            <person name="Yang L."/>
            <person name="Song C."/>
            <person name="Wang M."/>
            <person name="Shi J."/>
            <person name="Liu G."/>
            <person name="Liu J."/>
            <person name="Zhou H."/>
            <person name="Zhou W."/>
            <person name="Yu Q."/>
            <person name="An N."/>
            <person name="Chen Y."/>
            <person name="Cai Q."/>
            <person name="Wang B."/>
            <person name="Liu B."/>
            <person name="Min J."/>
            <person name="Huang Y."/>
            <person name="Wu H."/>
            <person name="Li Z."/>
            <person name="Zhang Y."/>
            <person name="Yin Y."/>
            <person name="Song W."/>
            <person name="Jiang J."/>
            <person name="Jackson S.A."/>
            <person name="Wing R.A."/>
            <person name="Wang J."/>
            <person name="Chen M."/>
        </authorList>
    </citation>
    <scope>NUCLEOTIDE SEQUENCE [LARGE SCALE GENOMIC DNA]</scope>
    <source>
        <strain evidence="3">cv. IRGC 101232</strain>
    </source>
</reference>
<evidence type="ECO:0008006" key="5">
    <source>
        <dbReference type="Google" id="ProtNLM"/>
    </source>
</evidence>
<feature type="compositionally biased region" description="Low complexity" evidence="1">
    <location>
        <begin position="37"/>
        <end position="49"/>
    </location>
</feature>
<protein>
    <recommendedName>
        <fullName evidence="5">CASP-like protein</fullName>
    </recommendedName>
</protein>
<proteinExistence type="predicted"/>
<feature type="signal peptide" evidence="2">
    <location>
        <begin position="1"/>
        <end position="27"/>
    </location>
</feature>
<dbReference type="HOGENOM" id="CLU_2516232_0_0_1"/>
<evidence type="ECO:0000313" key="4">
    <source>
        <dbReference type="Proteomes" id="UP000006038"/>
    </source>
</evidence>